<evidence type="ECO:0000313" key="3">
    <source>
        <dbReference type="Proteomes" id="UP000467305"/>
    </source>
</evidence>
<dbReference type="OrthoDB" id="979719at2"/>
<evidence type="ECO:0000313" key="2">
    <source>
        <dbReference type="EMBL" id="KAB1155381.1"/>
    </source>
</evidence>
<feature type="transmembrane region" description="Helical" evidence="1">
    <location>
        <begin position="37"/>
        <end position="56"/>
    </location>
</feature>
<dbReference type="RefSeq" id="WP_150900490.1">
    <property type="nucleotide sequence ID" value="NZ_WAAU01000024.1"/>
</dbReference>
<dbReference type="AlphaFoldDB" id="A0A7J5ACU1"/>
<feature type="transmembrane region" description="Helical" evidence="1">
    <location>
        <begin position="68"/>
        <end position="87"/>
    </location>
</feature>
<dbReference type="NCBIfam" id="NF033634">
    <property type="entry name" value="SLATT_1"/>
    <property type="match status" value="1"/>
</dbReference>
<dbReference type="EMBL" id="WAAU01000024">
    <property type="protein sequence ID" value="KAB1155381.1"/>
    <property type="molecule type" value="Genomic_DNA"/>
</dbReference>
<keyword evidence="3" id="KW-1185">Reference proteome</keyword>
<gene>
    <name evidence="2" type="ORF">F7018_12985</name>
</gene>
<organism evidence="2 3">
    <name type="scientific">Tenacibaculum aiptasiae</name>
    <dbReference type="NCBI Taxonomy" id="426481"/>
    <lineage>
        <taxon>Bacteria</taxon>
        <taxon>Pseudomonadati</taxon>
        <taxon>Bacteroidota</taxon>
        <taxon>Flavobacteriia</taxon>
        <taxon>Flavobacteriales</taxon>
        <taxon>Flavobacteriaceae</taxon>
        <taxon>Tenacibaculum</taxon>
    </lineage>
</organism>
<sequence length="152" mass="17545">MNKTPLSKFEILQEEISKMIDKTSNSSIQNKKKSFRIYIGISISSALVTFLVAIGGDIPKEWSSTLKVVTLFFSAFSTVLAAWDGFYNHKQLWVYYGDSKNNLKALLLKLRLLSEDDKNNPEMINEIHKEYQAIMNKGNYKWKELRLEDNAD</sequence>
<dbReference type="Proteomes" id="UP000467305">
    <property type="component" value="Unassembled WGS sequence"/>
</dbReference>
<evidence type="ECO:0000256" key="1">
    <source>
        <dbReference type="SAM" id="Phobius"/>
    </source>
</evidence>
<keyword evidence="1" id="KW-0472">Membrane</keyword>
<proteinExistence type="predicted"/>
<keyword evidence="1" id="KW-1133">Transmembrane helix</keyword>
<name>A0A7J5ACU1_9FLAO</name>
<protein>
    <submittedName>
        <fullName evidence="2">DUF4231 domain-containing protein</fullName>
    </submittedName>
</protein>
<reference evidence="2 3" key="1">
    <citation type="submission" date="2019-09" db="EMBL/GenBank/DDBJ databases">
        <authorList>
            <person name="Cao W.R."/>
        </authorList>
    </citation>
    <scope>NUCLEOTIDE SEQUENCE [LARGE SCALE GENOMIC DNA]</scope>
    <source>
        <strain evidence="3">a4</strain>
    </source>
</reference>
<keyword evidence="1" id="KW-0812">Transmembrane</keyword>
<accession>A0A7J5ACU1</accession>
<comment type="caution">
    <text evidence="2">The sequence shown here is derived from an EMBL/GenBank/DDBJ whole genome shotgun (WGS) entry which is preliminary data.</text>
</comment>